<feature type="transmembrane region" description="Helical" evidence="1">
    <location>
        <begin position="44"/>
        <end position="61"/>
    </location>
</feature>
<feature type="transmembrane region" description="Helical" evidence="1">
    <location>
        <begin position="153"/>
        <end position="173"/>
    </location>
</feature>
<feature type="transmembrane region" description="Helical" evidence="1">
    <location>
        <begin position="120"/>
        <end position="141"/>
    </location>
</feature>
<evidence type="ECO:0000313" key="4">
    <source>
        <dbReference type="Proteomes" id="UP001365405"/>
    </source>
</evidence>
<evidence type="ECO:0000313" key="3">
    <source>
        <dbReference type="EMBL" id="MEK8050608.1"/>
    </source>
</evidence>
<protein>
    <submittedName>
        <fullName evidence="3">Tripartite tricarboxylate transporter TctB family protein</fullName>
    </submittedName>
</protein>
<sequence length="190" mass="18747">MGAAAHHPKQLAVGAGVLALAGLLAAGASQIGGDAGYGGVGPSFLAWAVSALLGGCGLLLLREALSGGFRGMPVDEDGEAGGGADAADATDAADAADAVDGAYWPGFAWVSAGILLNAALITRLGFILSCALCFAFAVRGFKGSQGRGTHGVAAWLRDGLIGMAIAAPVYWMFSKGLAISLPGLTSTGWI</sequence>
<dbReference type="RefSeq" id="WP_341410276.1">
    <property type="nucleotide sequence ID" value="NZ_JBBUTH010000004.1"/>
</dbReference>
<reference evidence="3 4" key="1">
    <citation type="submission" date="2024-04" db="EMBL/GenBank/DDBJ databases">
        <title>Novel species of the genus Ideonella isolated from streams.</title>
        <authorList>
            <person name="Lu H."/>
        </authorList>
    </citation>
    <scope>NUCLEOTIDE SEQUENCE [LARGE SCALE GENOMIC DNA]</scope>
    <source>
        <strain evidence="3 4">DXS22W</strain>
    </source>
</reference>
<accession>A0ABU9CFG5</accession>
<organism evidence="3 4">
    <name type="scientific">Pseudaquabacterium inlustre</name>
    <dbReference type="NCBI Taxonomy" id="2984192"/>
    <lineage>
        <taxon>Bacteria</taxon>
        <taxon>Pseudomonadati</taxon>
        <taxon>Pseudomonadota</taxon>
        <taxon>Betaproteobacteria</taxon>
        <taxon>Burkholderiales</taxon>
        <taxon>Sphaerotilaceae</taxon>
        <taxon>Pseudaquabacterium</taxon>
    </lineage>
</organism>
<dbReference type="EMBL" id="JBBUTH010000004">
    <property type="protein sequence ID" value="MEK8050608.1"/>
    <property type="molecule type" value="Genomic_DNA"/>
</dbReference>
<keyword evidence="1" id="KW-0812">Transmembrane</keyword>
<dbReference type="InterPro" id="IPR009936">
    <property type="entry name" value="DUF1468"/>
</dbReference>
<name>A0ABU9CFG5_9BURK</name>
<keyword evidence="1" id="KW-0472">Membrane</keyword>
<keyword evidence="1" id="KW-1133">Transmembrane helix</keyword>
<comment type="caution">
    <text evidence="3">The sequence shown here is derived from an EMBL/GenBank/DDBJ whole genome shotgun (WGS) entry which is preliminary data.</text>
</comment>
<feature type="domain" description="DUF1468" evidence="2">
    <location>
        <begin position="12"/>
        <end position="182"/>
    </location>
</feature>
<evidence type="ECO:0000256" key="1">
    <source>
        <dbReference type="SAM" id="Phobius"/>
    </source>
</evidence>
<gene>
    <name evidence="3" type="ORF">AACH10_10190</name>
</gene>
<proteinExistence type="predicted"/>
<evidence type="ECO:0000259" key="2">
    <source>
        <dbReference type="Pfam" id="PF07331"/>
    </source>
</evidence>
<keyword evidence="4" id="KW-1185">Reference proteome</keyword>
<dbReference type="Proteomes" id="UP001365405">
    <property type="component" value="Unassembled WGS sequence"/>
</dbReference>
<dbReference type="Pfam" id="PF07331">
    <property type="entry name" value="TctB"/>
    <property type="match status" value="1"/>
</dbReference>